<gene>
    <name evidence="1" type="ORF">SAMN05421508_101410</name>
</gene>
<evidence type="ECO:0000313" key="2">
    <source>
        <dbReference type="Proteomes" id="UP000219621"/>
    </source>
</evidence>
<name>A0A286G386_9PROT</name>
<dbReference type="Proteomes" id="UP000219621">
    <property type="component" value="Unassembled WGS sequence"/>
</dbReference>
<sequence length="66" mass="7363">MNANTVTVRLPDWMMTAAQDLAAERRMTLEQFAVTAVLHKIAAETTAEDFLRRRFGDGALAAVLRE</sequence>
<accession>A0A286G386</accession>
<protein>
    <recommendedName>
        <fullName evidence="3">HicB family protein</fullName>
    </recommendedName>
</protein>
<dbReference type="EMBL" id="OCNJ01000001">
    <property type="protein sequence ID" value="SOD90010.1"/>
    <property type="molecule type" value="Genomic_DNA"/>
</dbReference>
<reference evidence="2" key="1">
    <citation type="submission" date="2017-09" db="EMBL/GenBank/DDBJ databases">
        <authorList>
            <person name="Varghese N."/>
            <person name="Submissions S."/>
        </authorList>
    </citation>
    <scope>NUCLEOTIDE SEQUENCE [LARGE SCALE GENOMIC DNA]</scope>
    <source>
        <strain evidence="2">USBA 140</strain>
    </source>
</reference>
<evidence type="ECO:0008006" key="3">
    <source>
        <dbReference type="Google" id="ProtNLM"/>
    </source>
</evidence>
<dbReference type="AlphaFoldDB" id="A0A286G386"/>
<organism evidence="1 2">
    <name type="scientific">Caenispirillum bisanense</name>
    <dbReference type="NCBI Taxonomy" id="414052"/>
    <lineage>
        <taxon>Bacteria</taxon>
        <taxon>Pseudomonadati</taxon>
        <taxon>Pseudomonadota</taxon>
        <taxon>Alphaproteobacteria</taxon>
        <taxon>Rhodospirillales</taxon>
        <taxon>Novispirillaceae</taxon>
        <taxon>Caenispirillum</taxon>
    </lineage>
</organism>
<evidence type="ECO:0000313" key="1">
    <source>
        <dbReference type="EMBL" id="SOD90010.1"/>
    </source>
</evidence>
<keyword evidence="2" id="KW-1185">Reference proteome</keyword>
<dbReference type="OrthoDB" id="7579938at2"/>
<dbReference type="RefSeq" id="WP_097277299.1">
    <property type="nucleotide sequence ID" value="NZ_OCNJ01000001.1"/>
</dbReference>
<proteinExistence type="predicted"/>